<evidence type="ECO:0000256" key="11">
    <source>
        <dbReference type="ARBA" id="ARBA00022840"/>
    </source>
</evidence>
<evidence type="ECO:0000256" key="10">
    <source>
        <dbReference type="ARBA" id="ARBA00022741"/>
    </source>
</evidence>
<dbReference type="FunFam" id="3.30.1490.20:FF:000007">
    <property type="entry name" value="D-alanine--D-alanine ligase"/>
    <property type="match status" value="1"/>
</dbReference>
<dbReference type="GO" id="GO:0071555">
    <property type="term" value="P:cell wall organization"/>
    <property type="evidence" value="ECO:0007669"/>
    <property type="project" value="UniProtKB-KW"/>
</dbReference>
<evidence type="ECO:0000313" key="29">
    <source>
        <dbReference type="Proteomes" id="UP000190328"/>
    </source>
</evidence>
<evidence type="ECO:0000256" key="7">
    <source>
        <dbReference type="ARBA" id="ARBA00022490"/>
    </source>
</evidence>
<evidence type="ECO:0000256" key="26">
    <source>
        <dbReference type="PROSITE-ProRule" id="PRU00409"/>
    </source>
</evidence>
<protein>
    <recommendedName>
        <fullName evidence="19 22">D-alanine--D-alanine ligase</fullName>
        <ecNumber evidence="6 22">6.3.2.4</ecNumber>
    </recommendedName>
    <alternativeName>
        <fullName evidence="21 22">D-Ala-D-Ala ligase</fullName>
    </alternativeName>
    <alternativeName>
        <fullName evidence="20 22">D-alanylalanine synthetase</fullName>
    </alternativeName>
</protein>
<evidence type="ECO:0000256" key="25">
    <source>
        <dbReference type="PIRSR" id="PIRSR039102-3"/>
    </source>
</evidence>
<dbReference type="NCBIfam" id="TIGR01205">
    <property type="entry name" value="D_ala_D_alaTIGR"/>
    <property type="match status" value="1"/>
</dbReference>
<dbReference type="InterPro" id="IPR005905">
    <property type="entry name" value="D_ala_D_ala"/>
</dbReference>
<comment type="cofactor">
    <cofactor evidence="25">
        <name>Mg(2+)</name>
        <dbReference type="ChEBI" id="CHEBI:18420"/>
    </cofactor>
    <cofactor evidence="25">
        <name>Mn(2+)</name>
        <dbReference type="ChEBI" id="CHEBI:29035"/>
    </cofactor>
    <text evidence="25">Binds 2 magnesium or manganese ions per subunit.</text>
</comment>
<dbReference type="NCBIfam" id="NF002526">
    <property type="entry name" value="PRK01966.1-2"/>
    <property type="match status" value="1"/>
</dbReference>
<evidence type="ECO:0000313" key="28">
    <source>
        <dbReference type="EMBL" id="SJZ72281.1"/>
    </source>
</evidence>
<evidence type="ECO:0000256" key="21">
    <source>
        <dbReference type="ARBA" id="ARBA00077154"/>
    </source>
</evidence>
<dbReference type="PROSITE" id="PS00844">
    <property type="entry name" value="DALA_DALA_LIGASE_2"/>
    <property type="match status" value="1"/>
</dbReference>
<keyword evidence="9 25" id="KW-0479">Metal-binding</keyword>
<feature type="active site" evidence="23">
    <location>
        <position position="187"/>
    </location>
</feature>
<feature type="active site" evidence="23">
    <location>
        <position position="321"/>
    </location>
</feature>
<dbReference type="Gene3D" id="3.40.50.20">
    <property type="match status" value="1"/>
</dbReference>
<feature type="binding site" evidence="24">
    <location>
        <begin position="187"/>
        <end position="188"/>
    </location>
    <ligand>
        <name>ATP</name>
        <dbReference type="ChEBI" id="CHEBI:30616"/>
    </ligand>
</feature>
<keyword evidence="15 25" id="KW-0464">Manganese</keyword>
<reference evidence="28 29" key="1">
    <citation type="submission" date="2017-02" db="EMBL/GenBank/DDBJ databases">
        <authorList>
            <person name="Peterson S.W."/>
        </authorList>
    </citation>
    <scope>NUCLEOTIDE SEQUENCE [LARGE SCALE GENOMIC DNA]</scope>
    <source>
        <strain evidence="28 29">ATCC BAA-1030</strain>
    </source>
</reference>
<evidence type="ECO:0000256" key="4">
    <source>
        <dbReference type="ARBA" id="ARBA00004752"/>
    </source>
</evidence>
<dbReference type="Gene3D" id="3.30.1490.20">
    <property type="entry name" value="ATP-grasp fold, A domain"/>
    <property type="match status" value="1"/>
</dbReference>
<dbReference type="FunFam" id="3.30.470.20:FF:000008">
    <property type="entry name" value="D-alanine--D-alanine ligase"/>
    <property type="match status" value="1"/>
</dbReference>
<evidence type="ECO:0000256" key="2">
    <source>
        <dbReference type="ARBA" id="ARBA00003921"/>
    </source>
</evidence>
<evidence type="ECO:0000256" key="1">
    <source>
        <dbReference type="ARBA" id="ARBA00001936"/>
    </source>
</evidence>
<feature type="binding site" evidence="24">
    <location>
        <begin position="217"/>
        <end position="224"/>
    </location>
    <ligand>
        <name>ATP</name>
        <dbReference type="ChEBI" id="CHEBI:30616"/>
    </ligand>
</feature>
<dbReference type="InterPro" id="IPR013815">
    <property type="entry name" value="ATP_grasp_subdomain_1"/>
</dbReference>
<evidence type="ECO:0000256" key="9">
    <source>
        <dbReference type="ARBA" id="ARBA00022723"/>
    </source>
</evidence>
<sequence>MKKIVLIYGGRSAEREVSVWSAFSVLKAMDYTQVEVQTVFISKEGDWVKGTLFTAPPKNEGELHLSYAISKEDDAPDYTGVIISPSEIYEKGAIAFPVLHGPMGEDGTIQGFFETIKMAYVGSGVLASANGMDKIMTKHLLQVAGIPQVPFVPVLRNEWKTSPKTIFDLCEGTLVYPLFVKPANMGSSVGISKVENRQELQKAFELAFEYDSRVIVEQGIDAREIEIGLLGNEEVKTTLPGEIVKEAAFYDYNEKYIDNKIQMAIPAEVESEIVVKAREYAKRAFQILDGSGLSRADFFLTKNGELFLNELNTMPGFTQFSMYPLLWENMGLSYSDLIKELITLGEKRFEVRQGYFKN</sequence>
<evidence type="ECO:0000256" key="20">
    <source>
        <dbReference type="ARBA" id="ARBA00076288"/>
    </source>
</evidence>
<feature type="binding site" evidence="24">
    <location>
        <begin position="179"/>
        <end position="181"/>
    </location>
    <ligand>
        <name>ATP</name>
        <dbReference type="ChEBI" id="CHEBI:30616"/>
    </ligand>
</feature>
<dbReference type="EC" id="6.3.2.4" evidence="6 22"/>
<feature type="binding site" evidence="24">
    <location>
        <begin position="309"/>
        <end position="310"/>
    </location>
    <ligand>
        <name>ATP</name>
        <dbReference type="ChEBI" id="CHEBI:30616"/>
    </ligand>
</feature>
<feature type="active site" evidence="23">
    <location>
        <position position="14"/>
    </location>
</feature>
<dbReference type="PANTHER" id="PTHR23132">
    <property type="entry name" value="D-ALANINE--D-ALANINE LIGASE"/>
    <property type="match status" value="1"/>
</dbReference>
<evidence type="ECO:0000256" key="23">
    <source>
        <dbReference type="PIRSR" id="PIRSR039102-1"/>
    </source>
</evidence>
<evidence type="ECO:0000259" key="27">
    <source>
        <dbReference type="PROSITE" id="PS50975"/>
    </source>
</evidence>
<evidence type="ECO:0000256" key="15">
    <source>
        <dbReference type="ARBA" id="ARBA00023211"/>
    </source>
</evidence>
<comment type="catalytic activity">
    <reaction evidence="17 22">
        <text>2 D-alanine + ATP = D-alanyl-D-alanine + ADP + phosphate + H(+)</text>
        <dbReference type="Rhea" id="RHEA:11224"/>
        <dbReference type="ChEBI" id="CHEBI:15378"/>
        <dbReference type="ChEBI" id="CHEBI:30616"/>
        <dbReference type="ChEBI" id="CHEBI:43474"/>
        <dbReference type="ChEBI" id="CHEBI:57416"/>
        <dbReference type="ChEBI" id="CHEBI:57822"/>
        <dbReference type="ChEBI" id="CHEBI:456216"/>
        <dbReference type="EC" id="6.3.2.4"/>
    </reaction>
</comment>
<evidence type="ECO:0000256" key="14">
    <source>
        <dbReference type="ARBA" id="ARBA00022984"/>
    </source>
</evidence>
<dbReference type="GO" id="GO:0008360">
    <property type="term" value="P:regulation of cell shape"/>
    <property type="evidence" value="ECO:0007669"/>
    <property type="project" value="UniProtKB-KW"/>
</dbReference>
<dbReference type="PANTHER" id="PTHR23132:SF25">
    <property type="entry name" value="D-ALANINE--D-ALANINE LIGASE A"/>
    <property type="match status" value="1"/>
</dbReference>
<dbReference type="AlphaFoldDB" id="A0A1T4MZF8"/>
<dbReference type="Pfam" id="PF01820">
    <property type="entry name" value="Dala_Dala_lig_N"/>
    <property type="match status" value="1"/>
</dbReference>
<dbReference type="InterPro" id="IPR011095">
    <property type="entry name" value="Dala_Dala_lig_C"/>
</dbReference>
<evidence type="ECO:0000256" key="17">
    <source>
        <dbReference type="ARBA" id="ARBA00047614"/>
    </source>
</evidence>
<feature type="binding site" evidence="25">
    <location>
        <position position="310"/>
    </location>
    <ligand>
        <name>Mg(2+)</name>
        <dbReference type="ChEBI" id="CHEBI:18420"/>
        <label>2</label>
    </ligand>
</feature>
<keyword evidence="8 22" id="KW-0436">Ligase</keyword>
<keyword evidence="7 22" id="KW-0963">Cytoplasm</keyword>
<keyword evidence="14 22" id="KW-0573">Peptidoglycan synthesis</keyword>
<comment type="subcellular location">
    <subcellularLocation>
        <location evidence="3 22">Cytoplasm</location>
    </subcellularLocation>
</comment>
<dbReference type="PROSITE" id="PS00843">
    <property type="entry name" value="DALA_DALA_LIGASE_1"/>
    <property type="match status" value="1"/>
</dbReference>
<name>A0A1T4MZF8_9ENTE</name>
<comment type="similarity">
    <text evidence="5 22">Belongs to the D-alanine--D-alanine ligase family.</text>
</comment>
<feature type="domain" description="ATP-grasp" evidence="27">
    <location>
        <begin position="138"/>
        <end position="343"/>
    </location>
</feature>
<evidence type="ECO:0000256" key="18">
    <source>
        <dbReference type="ARBA" id="ARBA00060592"/>
    </source>
</evidence>
<dbReference type="PROSITE" id="PS50975">
    <property type="entry name" value="ATP_GRASP"/>
    <property type="match status" value="1"/>
</dbReference>
<evidence type="ECO:0000256" key="12">
    <source>
        <dbReference type="ARBA" id="ARBA00022842"/>
    </source>
</evidence>
<dbReference type="InterPro" id="IPR011127">
    <property type="entry name" value="Dala_Dala_lig_N"/>
</dbReference>
<dbReference type="GO" id="GO:0009252">
    <property type="term" value="P:peptidoglycan biosynthetic process"/>
    <property type="evidence" value="ECO:0007669"/>
    <property type="project" value="UniProtKB-UniRule"/>
</dbReference>
<dbReference type="InterPro" id="IPR011761">
    <property type="entry name" value="ATP-grasp"/>
</dbReference>
<dbReference type="NCBIfam" id="NF002528">
    <property type="entry name" value="PRK01966.1-4"/>
    <property type="match status" value="1"/>
</dbReference>
<dbReference type="RefSeq" id="WP_234984632.1">
    <property type="nucleotide sequence ID" value="NZ_FUXI01000012.1"/>
</dbReference>
<keyword evidence="13 22" id="KW-0133">Cell shape</keyword>
<evidence type="ECO:0000256" key="8">
    <source>
        <dbReference type="ARBA" id="ARBA00022598"/>
    </source>
</evidence>
<dbReference type="NCBIfam" id="NF002529">
    <property type="entry name" value="PRK01966.1-5"/>
    <property type="match status" value="1"/>
</dbReference>
<comment type="cofactor">
    <cofactor evidence="1">
        <name>Mn(2+)</name>
        <dbReference type="ChEBI" id="CHEBI:29035"/>
    </cofactor>
</comment>
<evidence type="ECO:0000256" key="16">
    <source>
        <dbReference type="ARBA" id="ARBA00023316"/>
    </source>
</evidence>
<keyword evidence="16 22" id="KW-0961">Cell wall biogenesis/degradation</keyword>
<evidence type="ECO:0000256" key="5">
    <source>
        <dbReference type="ARBA" id="ARBA00010871"/>
    </source>
</evidence>
<dbReference type="Pfam" id="PF07478">
    <property type="entry name" value="Dala_Dala_lig_C"/>
    <property type="match status" value="1"/>
</dbReference>
<evidence type="ECO:0000256" key="24">
    <source>
        <dbReference type="PIRSR" id="PIRSR039102-2"/>
    </source>
</evidence>
<dbReference type="UniPathway" id="UPA00219"/>
<comment type="function">
    <text evidence="2 22">Cell wall formation.</text>
</comment>
<dbReference type="GO" id="GO:0008716">
    <property type="term" value="F:D-alanine-D-alanine ligase activity"/>
    <property type="evidence" value="ECO:0007669"/>
    <property type="project" value="UniProtKB-UniRule"/>
</dbReference>
<dbReference type="GO" id="GO:0005524">
    <property type="term" value="F:ATP binding"/>
    <property type="evidence" value="ECO:0007669"/>
    <property type="project" value="UniProtKB-UniRule"/>
</dbReference>
<dbReference type="InterPro" id="IPR000291">
    <property type="entry name" value="D-Ala_lig_Van_CS"/>
</dbReference>
<keyword evidence="12 25" id="KW-0460">Magnesium</keyword>
<evidence type="ECO:0000256" key="6">
    <source>
        <dbReference type="ARBA" id="ARBA00012216"/>
    </source>
</evidence>
<feature type="binding site" evidence="25">
    <location>
        <position position="297"/>
    </location>
    <ligand>
        <name>Mg(2+)</name>
        <dbReference type="ChEBI" id="CHEBI:18420"/>
        <label>1</label>
    </ligand>
</feature>
<dbReference type="PIRSF" id="PIRSF039102">
    <property type="entry name" value="Ddl/VanB"/>
    <property type="match status" value="1"/>
</dbReference>
<evidence type="ECO:0000256" key="19">
    <source>
        <dbReference type="ARBA" id="ARBA00068427"/>
    </source>
</evidence>
<gene>
    <name evidence="22" type="primary">ddl</name>
    <name evidence="28" type="ORF">SAMN02745116_01264</name>
</gene>
<evidence type="ECO:0000256" key="22">
    <source>
        <dbReference type="HAMAP-Rule" id="MF_00047"/>
    </source>
</evidence>
<dbReference type="Proteomes" id="UP000190328">
    <property type="component" value="Unassembled WGS sequence"/>
</dbReference>
<dbReference type="Gene3D" id="3.30.470.20">
    <property type="entry name" value="ATP-grasp fold, B domain"/>
    <property type="match status" value="1"/>
</dbReference>
<dbReference type="EMBL" id="FUXI01000012">
    <property type="protein sequence ID" value="SJZ72281.1"/>
    <property type="molecule type" value="Genomic_DNA"/>
</dbReference>
<keyword evidence="11 26" id="KW-0067">ATP-binding</keyword>
<dbReference type="HAMAP" id="MF_00047">
    <property type="entry name" value="Dala_Dala_lig"/>
    <property type="match status" value="1"/>
</dbReference>
<feature type="binding site" evidence="25">
    <location>
        <position position="310"/>
    </location>
    <ligand>
        <name>Mg(2+)</name>
        <dbReference type="ChEBI" id="CHEBI:18420"/>
        <label>1</label>
    </ligand>
</feature>
<dbReference type="GO" id="GO:0046872">
    <property type="term" value="F:metal ion binding"/>
    <property type="evidence" value="ECO:0007669"/>
    <property type="project" value="UniProtKB-KW"/>
</dbReference>
<comment type="pathway">
    <text evidence="4 22">Cell wall biogenesis; peptidoglycan biosynthesis.</text>
</comment>
<organism evidence="28 29">
    <name type="scientific">Pilibacter termitis</name>
    <dbReference type="NCBI Taxonomy" id="263852"/>
    <lineage>
        <taxon>Bacteria</taxon>
        <taxon>Bacillati</taxon>
        <taxon>Bacillota</taxon>
        <taxon>Bacilli</taxon>
        <taxon>Lactobacillales</taxon>
        <taxon>Enterococcaceae</taxon>
        <taxon>Pilibacter</taxon>
    </lineage>
</organism>
<dbReference type="SUPFAM" id="SSF52440">
    <property type="entry name" value="PreATP-grasp domain"/>
    <property type="match status" value="1"/>
</dbReference>
<comment type="pathway">
    <text evidence="18">Glycan biosynthesis.</text>
</comment>
<keyword evidence="10 24" id="KW-0547">Nucleotide-binding</keyword>
<dbReference type="SUPFAM" id="SSF56059">
    <property type="entry name" value="Glutathione synthetase ATP-binding domain-like"/>
    <property type="match status" value="1"/>
</dbReference>
<feature type="binding site" evidence="25">
    <location>
        <position position="312"/>
    </location>
    <ligand>
        <name>Mg(2+)</name>
        <dbReference type="ChEBI" id="CHEBI:18420"/>
        <label>2</label>
    </ligand>
</feature>
<proteinExistence type="inferred from homology"/>
<accession>A0A1T4MZF8</accession>
<feature type="binding site" evidence="24">
    <location>
        <position position="134"/>
    </location>
    <ligand>
        <name>ATP</name>
        <dbReference type="ChEBI" id="CHEBI:30616"/>
    </ligand>
</feature>
<keyword evidence="29" id="KW-1185">Reference proteome</keyword>
<dbReference type="GO" id="GO:0005829">
    <property type="term" value="C:cytosol"/>
    <property type="evidence" value="ECO:0007669"/>
    <property type="project" value="TreeGrafter"/>
</dbReference>
<dbReference type="InterPro" id="IPR016185">
    <property type="entry name" value="PreATP-grasp_dom_sf"/>
</dbReference>
<dbReference type="STRING" id="263852.SAMN02745116_01264"/>
<evidence type="ECO:0000256" key="13">
    <source>
        <dbReference type="ARBA" id="ARBA00022960"/>
    </source>
</evidence>
<evidence type="ECO:0000256" key="3">
    <source>
        <dbReference type="ARBA" id="ARBA00004496"/>
    </source>
</evidence>